<reference evidence="10 11" key="1">
    <citation type="journal article" date="2024" name="Nat. Commun.">
        <title>Phylogenomics reveals the evolutionary origins of lichenization in chlorophyte algae.</title>
        <authorList>
            <person name="Puginier C."/>
            <person name="Libourel C."/>
            <person name="Otte J."/>
            <person name="Skaloud P."/>
            <person name="Haon M."/>
            <person name="Grisel S."/>
            <person name="Petersen M."/>
            <person name="Berrin J.G."/>
            <person name="Delaux P.M."/>
            <person name="Dal Grande F."/>
            <person name="Keller J."/>
        </authorList>
    </citation>
    <scope>NUCLEOTIDE SEQUENCE [LARGE SCALE GENOMIC DNA]</scope>
    <source>
        <strain evidence="10 11">SAG 245.80</strain>
    </source>
</reference>
<evidence type="ECO:0000313" key="11">
    <source>
        <dbReference type="Proteomes" id="UP001445335"/>
    </source>
</evidence>
<feature type="region of interest" description="Disordered" evidence="7">
    <location>
        <begin position="592"/>
        <end position="614"/>
    </location>
</feature>
<evidence type="ECO:0000256" key="8">
    <source>
        <dbReference type="SAM" id="Phobius"/>
    </source>
</evidence>
<organism evidence="10 11">
    <name type="scientific">Elliptochloris bilobata</name>
    <dbReference type="NCBI Taxonomy" id="381761"/>
    <lineage>
        <taxon>Eukaryota</taxon>
        <taxon>Viridiplantae</taxon>
        <taxon>Chlorophyta</taxon>
        <taxon>core chlorophytes</taxon>
        <taxon>Trebouxiophyceae</taxon>
        <taxon>Trebouxiophyceae incertae sedis</taxon>
        <taxon>Elliptochloris clade</taxon>
        <taxon>Elliptochloris</taxon>
    </lineage>
</organism>
<feature type="compositionally biased region" description="Low complexity" evidence="7">
    <location>
        <begin position="726"/>
        <end position="738"/>
    </location>
</feature>
<feature type="domain" description="SSD" evidence="9">
    <location>
        <begin position="433"/>
        <end position="528"/>
    </location>
</feature>
<evidence type="ECO:0000256" key="1">
    <source>
        <dbReference type="ARBA" id="ARBA00004141"/>
    </source>
</evidence>
<gene>
    <name evidence="10" type="ORF">WJX81_003463</name>
</gene>
<evidence type="ECO:0000256" key="2">
    <source>
        <dbReference type="ARBA" id="ARBA00022692"/>
    </source>
</evidence>
<comment type="subcellular location">
    <subcellularLocation>
        <location evidence="1">Membrane</location>
        <topology evidence="1">Multi-pass membrane protein</topology>
    </subcellularLocation>
</comment>
<keyword evidence="3 8" id="KW-1133">Transmembrane helix</keyword>
<evidence type="ECO:0000256" key="4">
    <source>
        <dbReference type="ARBA" id="ARBA00023136"/>
    </source>
</evidence>
<dbReference type="Pfam" id="PF03176">
    <property type="entry name" value="MMPL"/>
    <property type="match status" value="1"/>
</dbReference>
<comment type="caution">
    <text evidence="10">The sequence shown here is derived from an EMBL/GenBank/DDBJ whole genome shotgun (WGS) entry which is preliminary data.</text>
</comment>
<dbReference type="GO" id="GO:0022857">
    <property type="term" value="F:transmembrane transporter activity"/>
    <property type="evidence" value="ECO:0007669"/>
    <property type="project" value="TreeGrafter"/>
</dbReference>
<dbReference type="Proteomes" id="UP001445335">
    <property type="component" value="Unassembled WGS sequence"/>
</dbReference>
<feature type="transmembrane region" description="Helical" evidence="8">
    <location>
        <begin position="1156"/>
        <end position="1180"/>
    </location>
</feature>
<evidence type="ECO:0000256" key="3">
    <source>
        <dbReference type="ARBA" id="ARBA00022989"/>
    </source>
</evidence>
<protein>
    <recommendedName>
        <fullName evidence="9">SSD domain-containing protein</fullName>
    </recommendedName>
</protein>
<evidence type="ECO:0000256" key="7">
    <source>
        <dbReference type="SAM" id="MobiDB-lite"/>
    </source>
</evidence>
<feature type="region of interest" description="Disordered" evidence="7">
    <location>
        <begin position="1414"/>
        <end position="1450"/>
    </location>
</feature>
<evidence type="ECO:0000313" key="10">
    <source>
        <dbReference type="EMBL" id="KAK9839811.1"/>
    </source>
</evidence>
<feature type="transmembrane region" description="Helical" evidence="8">
    <location>
        <begin position="94"/>
        <end position="115"/>
    </location>
</feature>
<feature type="transmembrane region" description="Helical" evidence="8">
    <location>
        <begin position="365"/>
        <end position="387"/>
    </location>
</feature>
<evidence type="ECO:0000259" key="9">
    <source>
        <dbReference type="PROSITE" id="PS50156"/>
    </source>
</evidence>
<keyword evidence="2 8" id="KW-0812">Transmembrane</keyword>
<accession>A0AAW1S2D5</accession>
<name>A0AAW1S2D5_9CHLO</name>
<dbReference type="GO" id="GO:0016020">
    <property type="term" value="C:membrane"/>
    <property type="evidence" value="ECO:0007669"/>
    <property type="project" value="UniProtKB-SubCell"/>
</dbReference>
<feature type="transmembrane region" description="Helical" evidence="8">
    <location>
        <begin position="1265"/>
        <end position="1282"/>
    </location>
</feature>
<feature type="region of interest" description="Disordered" evidence="7">
    <location>
        <begin position="725"/>
        <end position="784"/>
    </location>
</feature>
<feature type="transmembrane region" description="Helical" evidence="8">
    <location>
        <begin position="394"/>
        <end position="415"/>
    </location>
</feature>
<dbReference type="InterPro" id="IPR004869">
    <property type="entry name" value="MMPL_dom"/>
</dbReference>
<dbReference type="SUPFAM" id="SSF82866">
    <property type="entry name" value="Multidrug efflux transporter AcrB transmembrane domain"/>
    <property type="match status" value="2"/>
</dbReference>
<proteinExistence type="inferred from homology"/>
<comment type="similarity">
    <text evidence="6">Belongs to the dispatched family.</text>
</comment>
<feature type="transmembrane region" description="Helical" evidence="8">
    <location>
        <begin position="877"/>
        <end position="898"/>
    </location>
</feature>
<feature type="transmembrane region" description="Helical" evidence="8">
    <location>
        <begin position="476"/>
        <end position="497"/>
    </location>
</feature>
<dbReference type="InterPro" id="IPR052081">
    <property type="entry name" value="Dispatched_Hh_regulator"/>
</dbReference>
<feature type="transmembrane region" description="Helical" evidence="8">
    <location>
        <begin position="427"/>
        <end position="447"/>
    </location>
</feature>
<keyword evidence="5" id="KW-0325">Glycoprotein</keyword>
<dbReference type="InterPro" id="IPR000731">
    <property type="entry name" value="SSD"/>
</dbReference>
<feature type="compositionally biased region" description="Low complexity" evidence="7">
    <location>
        <begin position="1414"/>
        <end position="1442"/>
    </location>
</feature>
<dbReference type="PANTHER" id="PTHR45951:SF7">
    <property type="entry name" value="SSD DOMAIN-CONTAINING PROTEIN"/>
    <property type="match status" value="1"/>
</dbReference>
<evidence type="ECO:0000256" key="6">
    <source>
        <dbReference type="ARBA" id="ARBA00038046"/>
    </source>
</evidence>
<feature type="transmembrane region" description="Helical" evidence="8">
    <location>
        <begin position="503"/>
        <end position="529"/>
    </location>
</feature>
<dbReference type="PANTHER" id="PTHR45951">
    <property type="entry name" value="PROTEIN DISPATCHED-RELATED"/>
    <property type="match status" value="1"/>
</dbReference>
<sequence>MAGTPALHRGASGVHFSHSGFPIPVSLASTQAAPPDAVQPHHRKANGQRGAGRVAQEGEGEPAEAAGVPWWQALTLSQLLGQHARVSCQRPWQVLLCGAAMLTAVLAIVFGTHTFRLTDTPTGSEWRLPYSELTSREDAAAAAQAALQAQWAPAAQQQGADAGSLGLDTFFVYHSKSGNMLTPANLGGMRAIEQSLLAAPAYPKYCLEAYNGTQPLGCATPASLLTVMYDPAPPSFYGFTGYGASQAPGFDARVAFMAGAPGTFGFFFNKGFGPGNLNAEYVRSLLPLGAPLFGYTSATDRPREQAKAAMKGLLTPVGLALQHLTGMHKSKVTAHSAYLSASTAPGTGGDVEVLWYSQQAASVEVAAIFGGDIFQAIFAGMGMWIHVAIGTRSMLLAAMVVVQAVVAVPVAHLFYRLIFQVDYFGALQLGAFYLLLGISCDYVFLYFDAYMQSLIEPLVAATLATRITYMCQRATPAIMSASATTAAALFAMAASPLMPVKAYALFAGMGILAIALLATTLFPAVLVIWSQVWEELPCCVCFPWMLRRKYADRLDDRKERRRLSVIATVAGAPLEEVQEAMRRPAQQHMVGDVTDAPATGTGPSGSAPQPVRGSELQKRAARLSIVTEDPQQRRPRFHAPRASLAYAEAFNGVIIGQARRASVHLAGQRAARVSVINLNVLAPPPLEPVKPGRVDKSASFLASAAALLGIAAPTVSGGGAPSISLTATSATPDPAADSEAARETAPARKTVRPHAVRFGGDPEPGDDAQATHAAGSEPRLSVWTPEGRGRATQHLRASVICATRNVRSSVAQVTRNARASVAQATWNARASVYVATTKAVNIAAGGELRRQGIIDLRPMEKMFAGGWHDMLARRPRVIAAAFACIWVIGVTMLTQVHAPEVPPPALPPNHMFQRVLDLAASPIGPFAPVDGITAPQVRLIWGLNGMDYSGKALWDPTDCGDLSFDNGFDPCSAEAQVFLLQVCTAARDAACNAPACAGGRLVRPGEGLCFAEGLQAWLRASNATLPLPRTQFLSALLTFASLPAMQAAYPGQLGIMRDASGVVGLRFIQMVFNATFPLTLPYSQAGAVLHAWESFTRSLNRLAPPGVANAFQTLPGAWTTYQTAQALVYGTAGGLGLALAVVFIALNIVTGNQRAAALATFCIVGTFSSAAGIGGAMLYWRLGVPVAIPITLILAYSIDHCLYVAVAYCGSYSASRNDRTRDAMTAMGISVNAGCFGKLNVGVPLFSCIMPVFRHMGFAACWTGLVGYFWACAALPALLLLAGPEGDAGDWAATAQGLAQRAHAACPRLFSVGWHAVTWIRSTVAAVDAAWHRATAPRPAGRDRVGARAGNSVIMTRNALAEGPRVEEHSAPEVQVGDADFHFVGLPAVVEVPALRGEGAGSVGRAWEGASAAPAHANGAGARASQREAGAPPAGAAGQAPGESEPLEPLRPTLAWLVARGCYPRT</sequence>
<keyword evidence="4 8" id="KW-0472">Membrane</keyword>
<feature type="region of interest" description="Disordered" evidence="7">
    <location>
        <begin position="31"/>
        <end position="64"/>
    </location>
</feature>
<feature type="transmembrane region" description="Helical" evidence="8">
    <location>
        <begin position="1186"/>
        <end position="1208"/>
    </location>
</feature>
<dbReference type="PROSITE" id="PS50156">
    <property type="entry name" value="SSD"/>
    <property type="match status" value="1"/>
</dbReference>
<evidence type="ECO:0000256" key="5">
    <source>
        <dbReference type="ARBA" id="ARBA00023180"/>
    </source>
</evidence>
<keyword evidence="11" id="KW-1185">Reference proteome</keyword>
<feature type="transmembrane region" description="Helical" evidence="8">
    <location>
        <begin position="1127"/>
        <end position="1149"/>
    </location>
</feature>
<dbReference type="EMBL" id="JALJOU010000014">
    <property type="protein sequence ID" value="KAK9839811.1"/>
    <property type="molecule type" value="Genomic_DNA"/>
</dbReference>
<feature type="transmembrane region" description="Helical" evidence="8">
    <location>
        <begin position="1229"/>
        <end position="1253"/>
    </location>
</feature>